<organism evidence="1 2">
    <name type="scientific">Rhizophagus irregularis</name>
    <dbReference type="NCBI Taxonomy" id="588596"/>
    <lineage>
        <taxon>Eukaryota</taxon>
        <taxon>Fungi</taxon>
        <taxon>Fungi incertae sedis</taxon>
        <taxon>Mucoromycota</taxon>
        <taxon>Glomeromycotina</taxon>
        <taxon>Glomeromycetes</taxon>
        <taxon>Glomerales</taxon>
        <taxon>Glomeraceae</taxon>
        <taxon>Rhizophagus</taxon>
    </lineage>
</organism>
<protein>
    <submittedName>
        <fullName evidence="1">Uncharacterized protein</fullName>
    </submittedName>
</protein>
<accession>A0A2I1GY47</accession>
<reference evidence="1 2" key="1">
    <citation type="submission" date="2015-10" db="EMBL/GenBank/DDBJ databases">
        <title>Genome analyses suggest a sexual origin of heterokaryosis in a supposedly ancient asexual fungus.</title>
        <authorList>
            <person name="Ropars J."/>
            <person name="Sedzielewska K."/>
            <person name="Noel J."/>
            <person name="Charron P."/>
            <person name="Farinelli L."/>
            <person name="Marton T."/>
            <person name="Kruger M."/>
            <person name="Pelin A."/>
            <person name="Brachmann A."/>
            <person name="Corradi N."/>
        </authorList>
    </citation>
    <scope>NUCLEOTIDE SEQUENCE [LARGE SCALE GENOMIC DNA]</scope>
    <source>
        <strain evidence="1 2">A4</strain>
    </source>
</reference>
<gene>
    <name evidence="1" type="ORF">RhiirA4_424528</name>
</gene>
<evidence type="ECO:0000313" key="2">
    <source>
        <dbReference type="Proteomes" id="UP000234323"/>
    </source>
</evidence>
<proteinExistence type="predicted"/>
<dbReference type="VEuPathDB" id="FungiDB:FUN_000322"/>
<dbReference type="EMBL" id="LLXI01001029">
    <property type="protein sequence ID" value="PKY51454.1"/>
    <property type="molecule type" value="Genomic_DNA"/>
</dbReference>
<sequence length="108" mass="12577">MIFVQKEYKNSSITTRAFHHEADFHKSETGQLLVICIKKLYNSNSDFCSIRNLKKKIGRADFSLPNWIFPKGWMRGMAKKALIYVYTEFIIPHIFSSKLPNIFLESTG</sequence>
<keyword evidence="2" id="KW-1185">Reference proteome</keyword>
<name>A0A2I1GY47_9GLOM</name>
<dbReference type="Proteomes" id="UP000234323">
    <property type="component" value="Unassembled WGS sequence"/>
</dbReference>
<comment type="caution">
    <text evidence="1">The sequence shown here is derived from an EMBL/GenBank/DDBJ whole genome shotgun (WGS) entry which is preliminary data.</text>
</comment>
<evidence type="ECO:0000313" key="1">
    <source>
        <dbReference type="EMBL" id="PKY51454.1"/>
    </source>
</evidence>
<dbReference type="AlphaFoldDB" id="A0A2I1GY47"/>